<keyword evidence="2" id="KW-1185">Reference proteome</keyword>
<dbReference type="InterPro" id="IPR011990">
    <property type="entry name" value="TPR-like_helical_dom_sf"/>
</dbReference>
<evidence type="ECO:0008006" key="3">
    <source>
        <dbReference type="Google" id="ProtNLM"/>
    </source>
</evidence>
<dbReference type="Proteomes" id="UP000601223">
    <property type="component" value="Unassembled WGS sequence"/>
</dbReference>
<dbReference type="EMBL" id="BONF01000063">
    <property type="protein sequence ID" value="GIF86235.1"/>
    <property type="molecule type" value="Genomic_DNA"/>
</dbReference>
<dbReference type="AlphaFoldDB" id="A0A8J3JW56"/>
<reference evidence="1 2" key="1">
    <citation type="submission" date="2021-01" db="EMBL/GenBank/DDBJ databases">
        <title>Whole genome shotgun sequence of Catellatospora bangladeshensis NBRC 107357.</title>
        <authorList>
            <person name="Komaki H."/>
            <person name="Tamura T."/>
        </authorList>
    </citation>
    <scope>NUCLEOTIDE SEQUENCE [LARGE SCALE GENOMIC DNA]</scope>
    <source>
        <strain evidence="1 2">NBRC 107357</strain>
    </source>
</reference>
<evidence type="ECO:0000313" key="2">
    <source>
        <dbReference type="Proteomes" id="UP000601223"/>
    </source>
</evidence>
<dbReference type="SUPFAM" id="SSF48452">
    <property type="entry name" value="TPR-like"/>
    <property type="match status" value="1"/>
</dbReference>
<evidence type="ECO:0000313" key="1">
    <source>
        <dbReference type="EMBL" id="GIF86235.1"/>
    </source>
</evidence>
<sequence>MVCEAGGVGQDPLSQAQRLAAAGEHEAALRLARELEAEYAAQGDDGVNLLLWVRLSMARWLAVQERPDRRAALAVLDAAEQTWRSPAVQGSEMVHLLGAELMSLRSFVLRQLGYAAESLAAGEQALAFFTELEQDAPEMLSAVGRVPLLLNRGAALADLGRTAESLAPLAQALAALREAGAAAVHRDVEIELLVLQGTSLTLLGRFAEAGAAEAEAIAFARKESGRAARHLLATALTNHATTLTRVRQYDEALGTVHEAMAVLRETDGEPVTAVQRRRWGLPLSTEAEVLLAVGRREDAARAARRAEPVLREYAAEVPLLVAGSLANVCLLIGEAEDDKAYADEALERLTELNERFPGRYEYWWRRARDLVERLHSGAG</sequence>
<accession>A0A8J3JW56</accession>
<protein>
    <recommendedName>
        <fullName evidence="3">Tetratricopeptide repeat protein</fullName>
    </recommendedName>
</protein>
<comment type="caution">
    <text evidence="1">The sequence shown here is derived from an EMBL/GenBank/DDBJ whole genome shotgun (WGS) entry which is preliminary data.</text>
</comment>
<proteinExistence type="predicted"/>
<dbReference type="Gene3D" id="1.25.40.10">
    <property type="entry name" value="Tetratricopeptide repeat domain"/>
    <property type="match status" value="2"/>
</dbReference>
<gene>
    <name evidence="1" type="ORF">Cba03nite_75840</name>
</gene>
<organism evidence="1 2">
    <name type="scientific">Catellatospora bangladeshensis</name>
    <dbReference type="NCBI Taxonomy" id="310355"/>
    <lineage>
        <taxon>Bacteria</taxon>
        <taxon>Bacillati</taxon>
        <taxon>Actinomycetota</taxon>
        <taxon>Actinomycetes</taxon>
        <taxon>Micromonosporales</taxon>
        <taxon>Micromonosporaceae</taxon>
        <taxon>Catellatospora</taxon>
    </lineage>
</organism>
<name>A0A8J3JW56_9ACTN</name>